<gene>
    <name evidence="4" type="primary">GSTE3</name>
</gene>
<proteinExistence type="evidence at transcript level"/>
<dbReference type="GO" id="GO:0004364">
    <property type="term" value="F:glutathione transferase activity"/>
    <property type="evidence" value="ECO:0007669"/>
    <property type="project" value="TreeGrafter"/>
</dbReference>
<dbReference type="Pfam" id="PF02798">
    <property type="entry name" value="GST_N"/>
    <property type="match status" value="1"/>
</dbReference>
<dbReference type="PANTHER" id="PTHR43969:SF9">
    <property type="entry name" value="GLUTATHIONE S TRANSFERASE D10, ISOFORM A-RELATED"/>
    <property type="match status" value="1"/>
</dbReference>
<name>A0A889IUG5_DERMR</name>
<dbReference type="PROSITE" id="PS50404">
    <property type="entry name" value="GST_NTER"/>
    <property type="match status" value="1"/>
</dbReference>
<evidence type="ECO:0000259" key="2">
    <source>
        <dbReference type="PROSITE" id="PS50404"/>
    </source>
</evidence>
<dbReference type="EMBL" id="MW280834">
    <property type="protein sequence ID" value="QRE01769.1"/>
    <property type="molecule type" value="mRNA"/>
</dbReference>
<evidence type="ECO:0000256" key="1">
    <source>
        <dbReference type="ARBA" id="ARBA00011738"/>
    </source>
</evidence>
<dbReference type="InterPro" id="IPR036249">
    <property type="entry name" value="Thioredoxin-like_sf"/>
</dbReference>
<dbReference type="GO" id="GO:0006749">
    <property type="term" value="P:glutathione metabolic process"/>
    <property type="evidence" value="ECO:0007669"/>
    <property type="project" value="TreeGrafter"/>
</dbReference>
<dbReference type="PANTHER" id="PTHR43969">
    <property type="entry name" value="GLUTATHIONE S TRANSFERASE D10, ISOFORM A-RELATED"/>
    <property type="match status" value="1"/>
</dbReference>
<comment type="subunit">
    <text evidence="1">Homodimer.</text>
</comment>
<dbReference type="Pfam" id="PF14497">
    <property type="entry name" value="GST_C_3"/>
    <property type="match status" value="1"/>
</dbReference>
<dbReference type="SFLD" id="SFLDS00019">
    <property type="entry name" value="Glutathione_Transferase_(cytos"/>
    <property type="match status" value="1"/>
</dbReference>
<dbReference type="InterPro" id="IPR004045">
    <property type="entry name" value="Glutathione_S-Trfase_N"/>
</dbReference>
<dbReference type="Gene3D" id="3.40.30.10">
    <property type="entry name" value="Glutaredoxin"/>
    <property type="match status" value="1"/>
</dbReference>
<evidence type="ECO:0000313" key="4">
    <source>
        <dbReference type="EMBL" id="QRE01769.1"/>
    </source>
</evidence>
<organism evidence="4">
    <name type="scientific">Dermacentor marginatus</name>
    <name type="common">Ornate sheep tick</name>
    <name type="synonym">Acarus marginatus</name>
    <dbReference type="NCBI Taxonomy" id="49202"/>
    <lineage>
        <taxon>Eukaryota</taxon>
        <taxon>Metazoa</taxon>
        <taxon>Ecdysozoa</taxon>
        <taxon>Arthropoda</taxon>
        <taxon>Chelicerata</taxon>
        <taxon>Arachnida</taxon>
        <taxon>Acari</taxon>
        <taxon>Parasitiformes</taxon>
        <taxon>Ixodida</taxon>
        <taxon>Ixodoidea</taxon>
        <taxon>Ixodidae</taxon>
        <taxon>Rhipicephalinae</taxon>
        <taxon>Dermacentor</taxon>
    </lineage>
</organism>
<dbReference type="SUPFAM" id="SSF52833">
    <property type="entry name" value="Thioredoxin-like"/>
    <property type="match status" value="1"/>
</dbReference>
<protein>
    <submittedName>
        <fullName evidence="4">Glutathione S-transferase Epsilon 3</fullName>
    </submittedName>
</protein>
<dbReference type="SUPFAM" id="SSF47616">
    <property type="entry name" value="GST C-terminal domain-like"/>
    <property type="match status" value="1"/>
</dbReference>
<keyword evidence="4" id="KW-0808">Transferase</keyword>
<feature type="domain" description="GST C-terminal" evidence="3">
    <location>
        <begin position="88"/>
        <end position="215"/>
    </location>
</feature>
<accession>A0A889IUG5</accession>
<reference evidence="4" key="1">
    <citation type="submission" date="2020-11" db="EMBL/GenBank/DDBJ databases">
        <title>Sequence analyses of glutathione S-transferases from Dermacentor marginatus.</title>
        <authorList>
            <person name="Hao Y."/>
            <person name="Hu E."/>
            <person name="Li M."/>
            <person name="Ma Y."/>
            <person name="Nuoming D."/>
            <person name="He W."/>
            <person name="Bayin C."/>
        </authorList>
    </citation>
    <scope>NUCLEOTIDE SEQUENCE</scope>
    <source>
        <strain evidence="4">XJ-Lab-52</strain>
    </source>
</reference>
<dbReference type="InterPro" id="IPR004046">
    <property type="entry name" value="GST_C"/>
</dbReference>
<sequence>MTAILYSVPASTSCLFVRSLAKHIGFDITVKNVDFGKNEHLTEEYLKLNPFHKVPTLDDGGYVVYESTAIAYYMLRKHAPESDLYPKSLQLRARVDQVLATVATTIQPKHLSFLRDSFCENLKPTEESMAAFEEGVLKGLELLVGEGPFSVGDTLTLGDLFIIANLAVAFNAAVDPEKFPKLVEYYQRVKAALPYFEEIYEPAIATIKERWAQAK</sequence>
<dbReference type="SFLD" id="SFLDG00358">
    <property type="entry name" value="Main_(cytGST)"/>
    <property type="match status" value="1"/>
</dbReference>
<evidence type="ECO:0000259" key="3">
    <source>
        <dbReference type="PROSITE" id="PS50405"/>
    </source>
</evidence>
<dbReference type="InterPro" id="IPR036282">
    <property type="entry name" value="Glutathione-S-Trfase_C_sf"/>
</dbReference>
<dbReference type="AlphaFoldDB" id="A0A889IUG5"/>
<dbReference type="InterPro" id="IPR010987">
    <property type="entry name" value="Glutathione-S-Trfase_C-like"/>
</dbReference>
<feature type="domain" description="GST N-terminal" evidence="2">
    <location>
        <begin position="1"/>
        <end position="82"/>
    </location>
</feature>
<dbReference type="PROSITE" id="PS50405">
    <property type="entry name" value="GST_CTER"/>
    <property type="match status" value="1"/>
</dbReference>
<dbReference type="Gene3D" id="1.20.1050.10">
    <property type="match status" value="1"/>
</dbReference>
<dbReference type="InterPro" id="IPR040079">
    <property type="entry name" value="Glutathione_S-Trfase"/>
</dbReference>